<dbReference type="AlphaFoldDB" id="A0A2T0BBJ7"/>
<evidence type="ECO:0000313" key="2">
    <source>
        <dbReference type="Proteomes" id="UP000237798"/>
    </source>
</evidence>
<dbReference type="OrthoDB" id="9780120at2"/>
<gene>
    <name evidence="1" type="ORF">CLLU_31820</name>
</gene>
<comment type="caution">
    <text evidence="1">The sequence shown here is derived from an EMBL/GenBank/DDBJ whole genome shotgun (WGS) entry which is preliminary data.</text>
</comment>
<evidence type="ECO:0000313" key="1">
    <source>
        <dbReference type="EMBL" id="PRR81276.1"/>
    </source>
</evidence>
<dbReference type="InterPro" id="IPR051805">
    <property type="entry name" value="Dehydratase_Activator_Redct"/>
</dbReference>
<dbReference type="RefSeq" id="WP_106010732.1">
    <property type="nucleotide sequence ID" value="NZ_JALCPJ010000003.1"/>
</dbReference>
<name>A0A2T0BBJ7_9CLOT</name>
<accession>A0A2T0BBJ7</accession>
<dbReference type="PANTHER" id="PTHR32329:SF2">
    <property type="entry name" value="BIFUNCTIONAL PROTEIN [INCLUDES 2-HYDROXYACYL-COA DEHYDRATASE (N-TER) AND ITS ACTIVATOR DOMAIN (C_TERM)"/>
    <property type="match status" value="1"/>
</dbReference>
<organism evidence="1 2">
    <name type="scientific">Clostridium luticellarii</name>
    <dbReference type="NCBI Taxonomy" id="1691940"/>
    <lineage>
        <taxon>Bacteria</taxon>
        <taxon>Bacillati</taxon>
        <taxon>Bacillota</taxon>
        <taxon>Clostridia</taxon>
        <taxon>Eubacteriales</taxon>
        <taxon>Clostridiaceae</taxon>
        <taxon>Clostridium</taxon>
    </lineage>
</organism>
<dbReference type="Gene3D" id="3.40.50.11900">
    <property type="match status" value="1"/>
</dbReference>
<reference evidence="1 2" key="1">
    <citation type="submission" date="2018-03" db="EMBL/GenBank/DDBJ databases">
        <title>Genome sequence of Clostridium luticellarii DSM 29923.</title>
        <authorList>
            <person name="Poehlein A."/>
            <person name="Daniel R."/>
        </authorList>
    </citation>
    <scope>NUCLEOTIDE SEQUENCE [LARGE SCALE GENOMIC DNA]</scope>
    <source>
        <strain evidence="1 2">DSM 29923</strain>
    </source>
</reference>
<keyword evidence="2" id="KW-1185">Reference proteome</keyword>
<dbReference type="Proteomes" id="UP000237798">
    <property type="component" value="Unassembled WGS sequence"/>
</dbReference>
<dbReference type="PANTHER" id="PTHR32329">
    <property type="entry name" value="BIFUNCTIONAL PROTEIN [INCLUDES 2-HYDROXYACYL-COA DEHYDRATASE (N-TER) AND ITS ACTIVATOR DOMAIN (C_TERM)-RELATED"/>
    <property type="match status" value="1"/>
</dbReference>
<proteinExistence type="predicted"/>
<protein>
    <recommendedName>
        <fullName evidence="3">2-hydroxyglutaryl-CoA dehydratase, D-component</fullName>
    </recommendedName>
</protein>
<sequence length="366" mass="40964">MKVTFPHMGNTCLAIKAVFDGLGINYVIPPLNNADALEIGVQYSPEEICLPFKIMIGNYIQSIKKGADTILIVGSCGPCRFGEYCELQMNLLKKLGYNKLNFIVLDYPKDIGLKELLKRISIISSESKKSTLEKLRIAGLGVKIVNLMDDIEKKAKFLSGYELQKGQCKNILNQCREKALKTASPEEMICVLKNHARKLKSVPVSKDKRPLKVAIIGEIYTIIEPFSNLFIEEKLMDYGVSTIRYLTPSWWVKNTALSPFKLNSINIRRASKKYLPLYIGGHARECIGEAVLASEKGFDGAIQIFPVGCMPEIVSKSILPTISKDKNFPILTLIVDEMTGEAGYITRIEAFLDLLERRKDNVLYGS</sequence>
<dbReference type="EMBL" id="PVXP01000073">
    <property type="protein sequence ID" value="PRR81276.1"/>
    <property type="molecule type" value="Genomic_DNA"/>
</dbReference>
<evidence type="ECO:0008006" key="3">
    <source>
        <dbReference type="Google" id="ProtNLM"/>
    </source>
</evidence>